<dbReference type="AlphaFoldDB" id="A0A7W7WU30"/>
<proteinExistence type="predicted"/>
<dbReference type="RefSeq" id="WP_184666529.1">
    <property type="nucleotide sequence ID" value="NZ_BAABAI010000034.1"/>
</dbReference>
<accession>A0A7W7WU30</accession>
<dbReference type="Proteomes" id="UP000542674">
    <property type="component" value="Unassembled WGS sequence"/>
</dbReference>
<evidence type="ECO:0000313" key="2">
    <source>
        <dbReference type="Proteomes" id="UP000542674"/>
    </source>
</evidence>
<reference evidence="1 2" key="1">
    <citation type="submission" date="2020-08" db="EMBL/GenBank/DDBJ databases">
        <title>Sequencing the genomes of 1000 actinobacteria strains.</title>
        <authorList>
            <person name="Klenk H.-P."/>
        </authorList>
    </citation>
    <scope>NUCLEOTIDE SEQUENCE [LARGE SCALE GENOMIC DNA]</scope>
    <source>
        <strain evidence="1 2">DSM 45084</strain>
    </source>
</reference>
<name>A0A7W7WU30_9PSEU</name>
<evidence type="ECO:0000313" key="1">
    <source>
        <dbReference type="EMBL" id="MBB4963784.1"/>
    </source>
</evidence>
<gene>
    <name evidence="1" type="ORF">F4559_001143</name>
</gene>
<keyword evidence="2" id="KW-1185">Reference proteome</keyword>
<comment type="caution">
    <text evidence="1">The sequence shown here is derived from an EMBL/GenBank/DDBJ whole genome shotgun (WGS) entry which is preliminary data.</text>
</comment>
<organism evidence="1 2">
    <name type="scientific">Saccharothrix violaceirubra</name>
    <dbReference type="NCBI Taxonomy" id="413306"/>
    <lineage>
        <taxon>Bacteria</taxon>
        <taxon>Bacillati</taxon>
        <taxon>Actinomycetota</taxon>
        <taxon>Actinomycetes</taxon>
        <taxon>Pseudonocardiales</taxon>
        <taxon>Pseudonocardiaceae</taxon>
        <taxon>Saccharothrix</taxon>
    </lineage>
</organism>
<dbReference type="EMBL" id="JACHJS010000001">
    <property type="protein sequence ID" value="MBB4963784.1"/>
    <property type="molecule type" value="Genomic_DNA"/>
</dbReference>
<protein>
    <submittedName>
        <fullName evidence="1">Uncharacterized protein</fullName>
    </submittedName>
</protein>
<sequence length="112" mass="12667">MITTDLDTVLATLDRTDLHCRCPRPDTCRDVHAEHEDLPRGEYGLAFVHPDGRLHRAANAEAFGQQGAQYATLADVLAALDDWTEYLHELVVVHRDTRQTRPAADVHRARAW</sequence>